<evidence type="ECO:0000313" key="2">
    <source>
        <dbReference type="EMBL" id="GAA4078738.1"/>
    </source>
</evidence>
<proteinExistence type="predicted"/>
<keyword evidence="3" id="KW-1185">Reference proteome</keyword>
<dbReference type="EMBL" id="BAAAZY010000022">
    <property type="protein sequence ID" value="GAA4078738.1"/>
    <property type="molecule type" value="Genomic_DNA"/>
</dbReference>
<organism evidence="2 3">
    <name type="scientific">Streptomyces shaanxiensis</name>
    <dbReference type="NCBI Taxonomy" id="653357"/>
    <lineage>
        <taxon>Bacteria</taxon>
        <taxon>Bacillati</taxon>
        <taxon>Actinomycetota</taxon>
        <taxon>Actinomycetes</taxon>
        <taxon>Kitasatosporales</taxon>
        <taxon>Streptomycetaceae</taxon>
        <taxon>Streptomyces</taxon>
    </lineage>
</organism>
<name>A0ABP7W219_9ACTN</name>
<evidence type="ECO:0000256" key="1">
    <source>
        <dbReference type="SAM" id="MobiDB-lite"/>
    </source>
</evidence>
<sequence>MVRHIGVPVVTFAVQPLGDLLELVRLQPDERHLRTPRGELAGEQLTDTPRRTGDDGDLPFEAHPAHAPSFTCV</sequence>
<accession>A0ABP7W219</accession>
<gene>
    <name evidence="2" type="ORF">GCM10022233_67760</name>
</gene>
<protein>
    <submittedName>
        <fullName evidence="2">Uncharacterized protein</fullName>
    </submittedName>
</protein>
<evidence type="ECO:0000313" key="3">
    <source>
        <dbReference type="Proteomes" id="UP001499984"/>
    </source>
</evidence>
<comment type="caution">
    <text evidence="2">The sequence shown here is derived from an EMBL/GenBank/DDBJ whole genome shotgun (WGS) entry which is preliminary data.</text>
</comment>
<reference evidence="3" key="1">
    <citation type="journal article" date="2019" name="Int. J. Syst. Evol. Microbiol.">
        <title>The Global Catalogue of Microorganisms (GCM) 10K type strain sequencing project: providing services to taxonomists for standard genome sequencing and annotation.</title>
        <authorList>
            <consortium name="The Broad Institute Genomics Platform"/>
            <consortium name="The Broad Institute Genome Sequencing Center for Infectious Disease"/>
            <person name="Wu L."/>
            <person name="Ma J."/>
        </authorList>
    </citation>
    <scope>NUCLEOTIDE SEQUENCE [LARGE SCALE GENOMIC DNA]</scope>
    <source>
        <strain evidence="3">JCM 16925</strain>
    </source>
</reference>
<feature type="region of interest" description="Disordered" evidence="1">
    <location>
        <begin position="34"/>
        <end position="73"/>
    </location>
</feature>
<dbReference type="Proteomes" id="UP001499984">
    <property type="component" value="Unassembled WGS sequence"/>
</dbReference>